<dbReference type="EMBL" id="JAAVUN010000006">
    <property type="protein sequence ID" value="NKE09271.1"/>
    <property type="molecule type" value="Genomic_DNA"/>
</dbReference>
<dbReference type="SUPFAM" id="SSF53474">
    <property type="entry name" value="alpha/beta-Hydrolases"/>
    <property type="match status" value="1"/>
</dbReference>
<dbReference type="InterPro" id="IPR000073">
    <property type="entry name" value="AB_hydrolase_1"/>
</dbReference>
<name>A0A846U3G8_9MICC</name>
<dbReference type="InterPro" id="IPR050266">
    <property type="entry name" value="AB_hydrolase_sf"/>
</dbReference>
<dbReference type="PANTHER" id="PTHR43798">
    <property type="entry name" value="MONOACYLGLYCEROL LIPASE"/>
    <property type="match status" value="1"/>
</dbReference>
<dbReference type="AlphaFoldDB" id="A0A846U3G8"/>
<sequence>MLRTPDPQSAHRGPANPVTVVFESGMGFSRNTWGLVSPAVRGCARTVVYDRAGLGHSQDSSRRRTLGQLADDLSDVLTALGPGQYLLVGHSWGGPILRTLAARDDHRLVGLVLVDQSDEHWATDIRPDPVWQRTLMHWILPVLAATGVYRAFGSRLSPGRHQPPAVAKDHAREDFTLRAARALVLEDRPYTQQMQLLHGRSPQLGDYPVVVISGTRTTRIPVLGRLRKKLNQAHQRTAASAPNGTYVEAPASLHHVMFTGPQVIIDQIHQILGVHQS</sequence>
<reference evidence="2 3" key="1">
    <citation type="submission" date="2020-02" db="EMBL/GenBank/DDBJ databases">
        <authorList>
            <person name="Sun Q."/>
        </authorList>
    </citation>
    <scope>NUCLEOTIDE SEQUENCE [LARGE SCALE GENOMIC DNA]</scope>
    <source>
        <strain evidence="2 3">YIM 13062</strain>
    </source>
</reference>
<dbReference type="InterPro" id="IPR029058">
    <property type="entry name" value="AB_hydrolase_fold"/>
</dbReference>
<evidence type="ECO:0000313" key="3">
    <source>
        <dbReference type="Proteomes" id="UP000521379"/>
    </source>
</evidence>
<dbReference type="PANTHER" id="PTHR43798:SF33">
    <property type="entry name" value="HYDROLASE, PUTATIVE (AFU_ORTHOLOGUE AFUA_2G14860)-RELATED"/>
    <property type="match status" value="1"/>
</dbReference>
<proteinExistence type="predicted"/>
<dbReference type="Gene3D" id="3.40.50.1820">
    <property type="entry name" value="alpha/beta hydrolase"/>
    <property type="match status" value="1"/>
</dbReference>
<keyword evidence="2" id="KW-0378">Hydrolase</keyword>
<dbReference type="Pfam" id="PF00561">
    <property type="entry name" value="Abhydrolase_1"/>
    <property type="match status" value="1"/>
</dbReference>
<protein>
    <submittedName>
        <fullName evidence="2">Alpha/beta hydrolase</fullName>
    </submittedName>
</protein>
<comment type="caution">
    <text evidence="2">The sequence shown here is derived from an EMBL/GenBank/DDBJ whole genome shotgun (WGS) entry which is preliminary data.</text>
</comment>
<organism evidence="2 3">
    <name type="scientific">Kocuria subflava</name>
    <dbReference type="NCBI Taxonomy" id="1736139"/>
    <lineage>
        <taxon>Bacteria</taxon>
        <taxon>Bacillati</taxon>
        <taxon>Actinomycetota</taxon>
        <taxon>Actinomycetes</taxon>
        <taxon>Micrococcales</taxon>
        <taxon>Micrococcaceae</taxon>
        <taxon>Kocuria</taxon>
    </lineage>
</organism>
<dbReference type="GO" id="GO:0016020">
    <property type="term" value="C:membrane"/>
    <property type="evidence" value="ECO:0007669"/>
    <property type="project" value="TreeGrafter"/>
</dbReference>
<feature type="domain" description="AB hydrolase-1" evidence="1">
    <location>
        <begin position="20"/>
        <end position="258"/>
    </location>
</feature>
<dbReference type="GO" id="GO:0016787">
    <property type="term" value="F:hydrolase activity"/>
    <property type="evidence" value="ECO:0007669"/>
    <property type="project" value="UniProtKB-KW"/>
</dbReference>
<evidence type="ECO:0000313" key="2">
    <source>
        <dbReference type="EMBL" id="NKE09271.1"/>
    </source>
</evidence>
<evidence type="ECO:0000259" key="1">
    <source>
        <dbReference type="Pfam" id="PF00561"/>
    </source>
</evidence>
<dbReference type="Proteomes" id="UP000521379">
    <property type="component" value="Unassembled WGS sequence"/>
</dbReference>
<accession>A0A846U3G8</accession>
<gene>
    <name evidence="2" type="ORF">GTW58_04800</name>
</gene>
<keyword evidence="3" id="KW-1185">Reference proteome</keyword>